<sequence>MSLPVELQNIFSNKQKSYKMVLILALLTEMQSTGSNLVSLLNLKQRFLSLLQERESNGLVVDSTPEKVGTTWNSMTVNNVQSVISTPIAALSAILEQKDDLIGFKEELFESWSNEVQIELYEYAQSELANYYNQQNNNSFSLKEALSDILSTYLTAKRETFAGHRLGNLVRQDIPSALRKLPFIHSKLKIQGSVGQGNWATIPWISIMDKRITETTRQGEYLVYLFAEDMQSVYLTFMQGVTIPVAEKGKPAAYQYFKRKVNEIRNMLPLEGMIKDDAIYLTSGGLGQDYQVSTIAYYRYELDQLPDDEQLIEDLNNAVTNYNEYVFKVINTTEETEQSISFNYTISHLYAGQGILKYLQDHGPTAISLEELVANQATVLLSGDDVKHPKERIKHLGRALRDLGLLSINENQFSLTDLGQEYANHFNENKWILSEAQVRLIRRQLTNVEDQPPLVKSINRAIQICKELNSFTIDQFSLNFNEALGTLETWGEVTQKQRSIFMLNWLEILKFVSKSSQQYTYTYMEWEETPLVDSLTVIERVATIKNFIANKGFMYPDHWIENFFLSLKTKPFVILAGVSGTGKTKLVKLFAEAVGATASNGQFSLIPVRPDWSDPSDLLGYKDLSGAFRPGKLTEILVEASKPGNQHKPYFICLDEMNLARVEHYFSDLLSVLETQEWHNQRTVTTPLIHIDSLQYESDKQMYGNLYLPDNVYIVGTVNMDETTHPFSKKVLDRANTIEFNYIELGQYPSLEDLADRTDAPVPPNSLLRSEYLQLVDVYRNYKQLTENTTELLVKINGILEQIHSHVGFRIRDAVCFYMIYNERFGLLSKEAAFDMQLLQKILPRIQGSNASVKNALLQLMQVAQDRTLPLSEYREDASKLYLSMETLAASKYPHSARKIAFMLRRLEEDGFTSYWIS</sequence>
<keyword evidence="4" id="KW-1185">Reference proteome</keyword>
<organism evidence="3 4">
    <name type="scientific">Paenibacillus allorhizoplanae</name>
    <dbReference type="NCBI Taxonomy" id="2905648"/>
    <lineage>
        <taxon>Bacteria</taxon>
        <taxon>Bacillati</taxon>
        <taxon>Bacillota</taxon>
        <taxon>Bacilli</taxon>
        <taxon>Bacillales</taxon>
        <taxon>Paenibacillaceae</taxon>
        <taxon>Paenibacillus</taxon>
    </lineage>
</organism>
<evidence type="ECO:0000313" key="3">
    <source>
        <dbReference type="EMBL" id="CAH1223928.1"/>
    </source>
</evidence>
<dbReference type="SUPFAM" id="SSF52540">
    <property type="entry name" value="P-loop containing nucleoside triphosphate hydrolases"/>
    <property type="match status" value="1"/>
</dbReference>
<dbReference type="InterPro" id="IPR027417">
    <property type="entry name" value="P-loop_NTPase"/>
</dbReference>
<comment type="caution">
    <text evidence="3">The sequence shown here is derived from an EMBL/GenBank/DDBJ whole genome shotgun (WGS) entry which is preliminary data.</text>
</comment>
<evidence type="ECO:0000259" key="1">
    <source>
        <dbReference type="Pfam" id="PF07728"/>
    </source>
</evidence>
<accession>A0ABN8H1M7</accession>
<dbReference type="InterPro" id="IPR011704">
    <property type="entry name" value="ATPase_dyneun-rel_AAA"/>
</dbReference>
<protein>
    <recommendedName>
        <fullName evidence="5">DUF3578 domain-containing protein</fullName>
    </recommendedName>
</protein>
<dbReference type="Pfam" id="PF07728">
    <property type="entry name" value="AAA_5"/>
    <property type="match status" value="1"/>
</dbReference>
<dbReference type="InterPro" id="IPR021961">
    <property type="entry name" value="McrB_DNA-bd"/>
</dbReference>
<evidence type="ECO:0000313" key="4">
    <source>
        <dbReference type="Proteomes" id="UP000838821"/>
    </source>
</evidence>
<dbReference type="Gene3D" id="3.30.920.90">
    <property type="match status" value="1"/>
</dbReference>
<evidence type="ECO:0008006" key="5">
    <source>
        <dbReference type="Google" id="ProtNLM"/>
    </source>
</evidence>
<reference evidence="3" key="1">
    <citation type="submission" date="2022-01" db="EMBL/GenBank/DDBJ databases">
        <authorList>
            <person name="Criscuolo A."/>
        </authorList>
    </citation>
    <scope>NUCLEOTIDE SEQUENCE</scope>
    <source>
        <strain evidence="3">CIP111891</strain>
    </source>
</reference>
<dbReference type="InterPro" id="IPR052934">
    <property type="entry name" value="Methyl-DNA_Rec/Restrict_Enz"/>
</dbReference>
<dbReference type="PANTHER" id="PTHR37291">
    <property type="entry name" value="5-METHYLCYTOSINE-SPECIFIC RESTRICTION ENZYME B"/>
    <property type="match status" value="1"/>
</dbReference>
<evidence type="ECO:0000259" key="2">
    <source>
        <dbReference type="Pfam" id="PF12102"/>
    </source>
</evidence>
<dbReference type="Pfam" id="PF12102">
    <property type="entry name" value="MrcB_N"/>
    <property type="match status" value="1"/>
</dbReference>
<name>A0ABN8H1M7_9BACL</name>
<feature type="domain" description="ATPase dynein-related AAA" evidence="1">
    <location>
        <begin position="573"/>
        <end position="722"/>
    </location>
</feature>
<dbReference type="Gene3D" id="3.40.50.300">
    <property type="entry name" value="P-loop containing nucleotide triphosphate hydrolases"/>
    <property type="match status" value="1"/>
</dbReference>
<proteinExistence type="predicted"/>
<feature type="domain" description="Type IV methyl-directed restriction enzyme EcoKMcrB subunit DNA-binding" evidence="2">
    <location>
        <begin position="149"/>
        <end position="326"/>
    </location>
</feature>
<dbReference type="EMBL" id="CAKMMW010000023">
    <property type="protein sequence ID" value="CAH1223928.1"/>
    <property type="molecule type" value="Genomic_DNA"/>
</dbReference>
<dbReference type="PANTHER" id="PTHR37291:SF1">
    <property type="entry name" value="TYPE IV METHYL-DIRECTED RESTRICTION ENZYME ECOKMCRB SUBUNIT"/>
    <property type="match status" value="1"/>
</dbReference>
<dbReference type="Proteomes" id="UP000838821">
    <property type="component" value="Unassembled WGS sequence"/>
</dbReference>
<gene>
    <name evidence="3" type="ORF">PAECIP111891_05585</name>
</gene>